<evidence type="ECO:0000313" key="2">
    <source>
        <dbReference type="EMBL" id="KAH0807970.1"/>
    </source>
</evidence>
<evidence type="ECO:0000256" key="1">
    <source>
        <dbReference type="SAM" id="MobiDB-lite"/>
    </source>
</evidence>
<comment type="caution">
    <text evidence="3">The sequence shown here is derived from an EMBL/GenBank/DDBJ whole genome shotgun (WGS) entry which is preliminary data.</text>
</comment>
<reference evidence="3" key="2">
    <citation type="submission" date="2021-08" db="EMBL/GenBank/DDBJ databases">
        <authorList>
            <person name="Eriksson T."/>
        </authorList>
    </citation>
    <scope>NUCLEOTIDE SEQUENCE</scope>
    <source>
        <strain evidence="3">Stoneville</strain>
        <tissue evidence="3">Whole head</tissue>
    </source>
</reference>
<dbReference type="Proteomes" id="UP000719412">
    <property type="component" value="Unassembled WGS sequence"/>
</dbReference>
<feature type="compositionally biased region" description="Low complexity" evidence="1">
    <location>
        <begin position="119"/>
        <end position="132"/>
    </location>
</feature>
<reference evidence="3" key="1">
    <citation type="journal article" date="2020" name="J Insects Food Feed">
        <title>The yellow mealworm (Tenebrio molitor) genome: a resource for the emerging insects as food and feed industry.</title>
        <authorList>
            <person name="Eriksson T."/>
            <person name="Andere A."/>
            <person name="Kelstrup H."/>
            <person name="Emery V."/>
            <person name="Picard C."/>
        </authorList>
    </citation>
    <scope>NUCLEOTIDE SEQUENCE</scope>
    <source>
        <strain evidence="3">Stoneville</strain>
        <tissue evidence="3">Whole head</tissue>
    </source>
</reference>
<sequence length="177" mass="19094">MLHCRLIESGSIFQNDGANVPPLDPGGQGFTEAERQHAEMGQHILNRFLFDFQVRYCRQDKEVCCQINNLNEITAGKSSVPESAIKFPGGAGFSPGLIHVQPLNVKPDIIFAGEHGHHSSSSTSKSVRDTSSGPNSVFSSTVDYSDTKFGDDVRFASTFQGPAYLPPIAVRAQALAA</sequence>
<accession>A0A8J6H4Y8</accession>
<dbReference type="EMBL" id="JABDTM020029449">
    <property type="protein sequence ID" value="KAH0807970.1"/>
    <property type="molecule type" value="Genomic_DNA"/>
</dbReference>
<evidence type="ECO:0000313" key="4">
    <source>
        <dbReference type="Proteomes" id="UP000719412"/>
    </source>
</evidence>
<organism evidence="3 4">
    <name type="scientific">Tenebrio molitor</name>
    <name type="common">Yellow mealworm beetle</name>
    <dbReference type="NCBI Taxonomy" id="7067"/>
    <lineage>
        <taxon>Eukaryota</taxon>
        <taxon>Metazoa</taxon>
        <taxon>Ecdysozoa</taxon>
        <taxon>Arthropoda</taxon>
        <taxon>Hexapoda</taxon>
        <taxon>Insecta</taxon>
        <taxon>Pterygota</taxon>
        <taxon>Neoptera</taxon>
        <taxon>Endopterygota</taxon>
        <taxon>Coleoptera</taxon>
        <taxon>Polyphaga</taxon>
        <taxon>Cucujiformia</taxon>
        <taxon>Tenebrionidae</taxon>
        <taxon>Tenebrio</taxon>
    </lineage>
</organism>
<name>A0A8J6H4Y8_TENMO</name>
<gene>
    <name evidence="3" type="ORF">GEV33_014819</name>
    <name evidence="2" type="ORF">GEV33_014821</name>
</gene>
<keyword evidence="4" id="KW-1185">Reference proteome</keyword>
<protein>
    <submittedName>
        <fullName evidence="3">Uncharacterized protein</fullName>
    </submittedName>
</protein>
<proteinExistence type="predicted"/>
<evidence type="ECO:0000313" key="3">
    <source>
        <dbReference type="EMBL" id="KAH0807972.1"/>
    </source>
</evidence>
<feature type="region of interest" description="Disordered" evidence="1">
    <location>
        <begin position="114"/>
        <end position="138"/>
    </location>
</feature>
<dbReference type="EMBL" id="JABDTM020029447">
    <property type="protein sequence ID" value="KAH0807972.1"/>
    <property type="molecule type" value="Genomic_DNA"/>
</dbReference>
<dbReference type="AlphaFoldDB" id="A0A8J6H4Y8"/>